<dbReference type="EMBL" id="QPJK01000008">
    <property type="protein sequence ID" value="RCW68016.1"/>
    <property type="molecule type" value="Genomic_DNA"/>
</dbReference>
<evidence type="ECO:0000256" key="2">
    <source>
        <dbReference type="SAM" id="SignalP"/>
    </source>
</evidence>
<reference evidence="3 4" key="1">
    <citation type="submission" date="2018-07" db="EMBL/GenBank/DDBJ databases">
        <title>Genomic Encyclopedia of Type Strains, Phase IV (KMG-IV): sequencing the most valuable type-strain genomes for metagenomic binning, comparative biology and taxonomic classification.</title>
        <authorList>
            <person name="Goeker M."/>
        </authorList>
    </citation>
    <scope>NUCLEOTIDE SEQUENCE [LARGE SCALE GENOMIC DNA]</scope>
    <source>
        <strain evidence="3 4">DSM 21634</strain>
    </source>
</reference>
<name>A0A368XLD9_9BURK</name>
<protein>
    <submittedName>
        <fullName evidence="3">TPR repeat protein</fullName>
    </submittedName>
</protein>
<accession>A0A368XLD9</accession>
<keyword evidence="2" id="KW-0732">Signal</keyword>
<dbReference type="PROSITE" id="PS51257">
    <property type="entry name" value="PROKAR_LIPOPROTEIN"/>
    <property type="match status" value="1"/>
</dbReference>
<feature type="repeat" description="TPR" evidence="1">
    <location>
        <begin position="64"/>
        <end position="97"/>
    </location>
</feature>
<gene>
    <name evidence="3" type="ORF">DES41_108193</name>
</gene>
<evidence type="ECO:0000256" key="1">
    <source>
        <dbReference type="PROSITE-ProRule" id="PRU00339"/>
    </source>
</evidence>
<dbReference type="Pfam" id="PF13414">
    <property type="entry name" value="TPR_11"/>
    <property type="match status" value="1"/>
</dbReference>
<organism evidence="3 4">
    <name type="scientific">Pseudorhodoferax soli</name>
    <dbReference type="NCBI Taxonomy" id="545864"/>
    <lineage>
        <taxon>Bacteria</taxon>
        <taxon>Pseudomonadati</taxon>
        <taxon>Pseudomonadota</taxon>
        <taxon>Betaproteobacteria</taxon>
        <taxon>Burkholderiales</taxon>
        <taxon>Comamonadaceae</taxon>
    </lineage>
</organism>
<keyword evidence="1" id="KW-0802">TPR repeat</keyword>
<evidence type="ECO:0000313" key="3">
    <source>
        <dbReference type="EMBL" id="RCW68016.1"/>
    </source>
</evidence>
<dbReference type="InterPro" id="IPR019734">
    <property type="entry name" value="TPR_rpt"/>
</dbReference>
<evidence type="ECO:0000313" key="4">
    <source>
        <dbReference type="Proteomes" id="UP000252884"/>
    </source>
</evidence>
<sequence length="227" mass="24952">MVLSKPTFLLALWGLLLSCALAQPIDQLPMYGGADRAGNAQLKAADDRLIAETTKHYGTREKASAAFVSNGFAYYNRDDLVAAMRRFNQAWLLDPNNPEAYWGFGAVLHDKGMNCEAMAQFQKALSFGRYIKGMNPDAARVITLCAIGDKTSDEERSKLFVQADALYADALAKDPNKGYVYASLATAHYWRGQYSQAWAAVKLARSNGAALPEEFLALLRAKMPEPS</sequence>
<dbReference type="PROSITE" id="PS50005">
    <property type="entry name" value="TPR"/>
    <property type="match status" value="1"/>
</dbReference>
<dbReference type="Proteomes" id="UP000252884">
    <property type="component" value="Unassembled WGS sequence"/>
</dbReference>
<dbReference type="AlphaFoldDB" id="A0A368XLD9"/>
<keyword evidence="4" id="KW-1185">Reference proteome</keyword>
<dbReference type="SUPFAM" id="SSF48452">
    <property type="entry name" value="TPR-like"/>
    <property type="match status" value="1"/>
</dbReference>
<feature type="chain" id="PRO_5016711712" evidence="2">
    <location>
        <begin position="23"/>
        <end position="227"/>
    </location>
</feature>
<feature type="signal peptide" evidence="2">
    <location>
        <begin position="1"/>
        <end position="22"/>
    </location>
</feature>
<dbReference type="Gene3D" id="1.25.40.10">
    <property type="entry name" value="Tetratricopeptide repeat domain"/>
    <property type="match status" value="1"/>
</dbReference>
<proteinExistence type="predicted"/>
<dbReference type="RefSeq" id="WP_245965875.1">
    <property type="nucleotide sequence ID" value="NZ_QPJK01000008.1"/>
</dbReference>
<dbReference type="InterPro" id="IPR011990">
    <property type="entry name" value="TPR-like_helical_dom_sf"/>
</dbReference>
<comment type="caution">
    <text evidence="3">The sequence shown here is derived from an EMBL/GenBank/DDBJ whole genome shotgun (WGS) entry which is preliminary data.</text>
</comment>